<keyword evidence="4" id="KW-1185">Reference proteome</keyword>
<name>M7AMR4_CHEMY</name>
<proteinExistence type="predicted"/>
<dbReference type="PANTHER" id="PTHR47595:SF1">
    <property type="entry name" value="MYB_SANT-LIKE DNA-BINDING DOMAIN-CONTAINING PROTEIN"/>
    <property type="match status" value="1"/>
</dbReference>
<evidence type="ECO:0000313" key="3">
    <source>
        <dbReference type="EMBL" id="EMP26511.1"/>
    </source>
</evidence>
<evidence type="ECO:0000259" key="2">
    <source>
        <dbReference type="Pfam" id="PF13837"/>
    </source>
</evidence>
<gene>
    <name evidence="3" type="ORF">UY3_16412</name>
</gene>
<dbReference type="AlphaFoldDB" id="M7AMR4"/>
<feature type="domain" description="Myb/SANT-like DNA-binding" evidence="2">
    <location>
        <begin position="12"/>
        <end position="57"/>
    </location>
</feature>
<protein>
    <recommendedName>
        <fullName evidence="2">Myb/SANT-like DNA-binding domain-containing protein</fullName>
    </recommendedName>
</protein>
<feature type="compositionally biased region" description="Polar residues" evidence="1">
    <location>
        <begin position="62"/>
        <end position="85"/>
    </location>
</feature>
<feature type="region of interest" description="Disordered" evidence="1">
    <location>
        <begin position="61"/>
        <end position="99"/>
    </location>
</feature>
<accession>M7AMR4</accession>
<evidence type="ECO:0000313" key="4">
    <source>
        <dbReference type="Proteomes" id="UP000031443"/>
    </source>
</evidence>
<reference evidence="4" key="1">
    <citation type="journal article" date="2013" name="Nat. Genet.">
        <title>The draft genomes of soft-shell turtle and green sea turtle yield insights into the development and evolution of the turtle-specific body plan.</title>
        <authorList>
            <person name="Wang Z."/>
            <person name="Pascual-Anaya J."/>
            <person name="Zadissa A."/>
            <person name="Li W."/>
            <person name="Niimura Y."/>
            <person name="Huang Z."/>
            <person name="Li C."/>
            <person name="White S."/>
            <person name="Xiong Z."/>
            <person name="Fang D."/>
            <person name="Wang B."/>
            <person name="Ming Y."/>
            <person name="Chen Y."/>
            <person name="Zheng Y."/>
            <person name="Kuraku S."/>
            <person name="Pignatelli M."/>
            <person name="Herrero J."/>
            <person name="Beal K."/>
            <person name="Nozawa M."/>
            <person name="Li Q."/>
            <person name="Wang J."/>
            <person name="Zhang H."/>
            <person name="Yu L."/>
            <person name="Shigenobu S."/>
            <person name="Wang J."/>
            <person name="Liu J."/>
            <person name="Flicek P."/>
            <person name="Searle S."/>
            <person name="Wang J."/>
            <person name="Kuratani S."/>
            <person name="Yin Y."/>
            <person name="Aken B."/>
            <person name="Zhang G."/>
            <person name="Irie N."/>
        </authorList>
    </citation>
    <scope>NUCLEOTIDE SEQUENCE [LARGE SCALE GENOMIC DNA]</scope>
</reference>
<dbReference type="PANTHER" id="PTHR47595">
    <property type="entry name" value="HEAT SHOCK 70 KDA PROTEIN 14"/>
    <property type="match status" value="1"/>
</dbReference>
<dbReference type="Proteomes" id="UP000031443">
    <property type="component" value="Unassembled WGS sequence"/>
</dbReference>
<dbReference type="EMBL" id="KB578776">
    <property type="protein sequence ID" value="EMP26511.1"/>
    <property type="molecule type" value="Genomic_DNA"/>
</dbReference>
<feature type="compositionally biased region" description="Acidic residues" evidence="1">
    <location>
        <begin position="89"/>
        <end position="99"/>
    </location>
</feature>
<organism evidence="3 4">
    <name type="scientific">Chelonia mydas</name>
    <name type="common">Green sea-turtle</name>
    <name type="synonym">Chelonia agassizi</name>
    <dbReference type="NCBI Taxonomy" id="8469"/>
    <lineage>
        <taxon>Eukaryota</taxon>
        <taxon>Metazoa</taxon>
        <taxon>Chordata</taxon>
        <taxon>Craniata</taxon>
        <taxon>Vertebrata</taxon>
        <taxon>Euteleostomi</taxon>
        <taxon>Archelosauria</taxon>
        <taxon>Testudinata</taxon>
        <taxon>Testudines</taxon>
        <taxon>Cryptodira</taxon>
        <taxon>Durocryptodira</taxon>
        <taxon>Americhelydia</taxon>
        <taxon>Chelonioidea</taxon>
        <taxon>Cheloniidae</taxon>
        <taxon>Chelonia</taxon>
    </lineage>
</organism>
<dbReference type="InterPro" id="IPR044822">
    <property type="entry name" value="Myb_DNA-bind_4"/>
</dbReference>
<evidence type="ECO:0000256" key="1">
    <source>
        <dbReference type="SAM" id="MobiDB-lite"/>
    </source>
</evidence>
<dbReference type="Pfam" id="PF13837">
    <property type="entry name" value="Myb_DNA-bind_4"/>
    <property type="match status" value="1"/>
</dbReference>
<sequence length="99" mass="11236">MAPWLHCSDAPGYKRDQQQCHVKAKELWQKYQKAREANNCSGAEPPTWHFYKTLHAILSRDPATTSKSSVDTSQEPELEASSINSVEEEKVEEDEESGE</sequence>